<evidence type="ECO:0000256" key="8">
    <source>
        <dbReference type="ARBA" id="ARBA00023157"/>
    </source>
</evidence>
<gene>
    <name evidence="10" type="ORF">SKAU_G00041860</name>
</gene>
<sequence length="190" mass="21794">MKLESVPPLPKETTHFYARYNKITKINKSDFAHMNNLKKIDLTSNRISVIDEDALFGLPALEELVVRENKMAQLPALPATMNLIDASHNRLGSKGIQNEAFKDMHNLMYLYLTDNDINYIPVPLPESLRSLHLQNNNIQMMHEDTFCNMKDFNYIRNALEDIRLDGNPINLSKTPQAYICLPRVPIGDLI</sequence>
<keyword evidence="9" id="KW-0325">Glycoprotein</keyword>
<dbReference type="EMBL" id="JAINUF010000002">
    <property type="protein sequence ID" value="KAJ8373606.1"/>
    <property type="molecule type" value="Genomic_DNA"/>
</dbReference>
<evidence type="ECO:0000256" key="4">
    <source>
        <dbReference type="ARBA" id="ARBA00022530"/>
    </source>
</evidence>
<dbReference type="InterPro" id="IPR001611">
    <property type="entry name" value="Leu-rich_rpt"/>
</dbReference>
<evidence type="ECO:0008006" key="12">
    <source>
        <dbReference type="Google" id="ProtNLM"/>
    </source>
</evidence>
<dbReference type="GO" id="GO:0061975">
    <property type="term" value="P:articular cartilage development"/>
    <property type="evidence" value="ECO:0007669"/>
    <property type="project" value="TreeGrafter"/>
</dbReference>
<evidence type="ECO:0000313" key="10">
    <source>
        <dbReference type="EMBL" id="KAJ8373606.1"/>
    </source>
</evidence>
<comment type="similarity">
    <text evidence="2">Belongs to the small leucine-rich proteoglycan (SLRP) family. SLRP class III subfamily.</text>
</comment>
<dbReference type="GO" id="GO:0031012">
    <property type="term" value="C:extracellular matrix"/>
    <property type="evidence" value="ECO:0007669"/>
    <property type="project" value="TreeGrafter"/>
</dbReference>
<dbReference type="GO" id="GO:0005615">
    <property type="term" value="C:extracellular space"/>
    <property type="evidence" value="ECO:0007669"/>
    <property type="project" value="TreeGrafter"/>
</dbReference>
<dbReference type="Gene3D" id="3.80.10.10">
    <property type="entry name" value="Ribonuclease Inhibitor"/>
    <property type="match status" value="2"/>
</dbReference>
<dbReference type="GO" id="GO:0060348">
    <property type="term" value="P:bone development"/>
    <property type="evidence" value="ECO:0007669"/>
    <property type="project" value="TreeGrafter"/>
</dbReference>
<evidence type="ECO:0000256" key="9">
    <source>
        <dbReference type="ARBA" id="ARBA00023180"/>
    </source>
</evidence>
<dbReference type="Proteomes" id="UP001152622">
    <property type="component" value="Chromosome 2"/>
</dbReference>
<evidence type="ECO:0000256" key="1">
    <source>
        <dbReference type="ARBA" id="ARBA00004498"/>
    </source>
</evidence>
<evidence type="ECO:0000256" key="2">
    <source>
        <dbReference type="ARBA" id="ARBA00006912"/>
    </source>
</evidence>
<keyword evidence="5" id="KW-0433">Leucine-rich repeat</keyword>
<dbReference type="SUPFAM" id="SSF52058">
    <property type="entry name" value="L domain-like"/>
    <property type="match status" value="1"/>
</dbReference>
<dbReference type="OrthoDB" id="676979at2759"/>
<evidence type="ECO:0000256" key="6">
    <source>
        <dbReference type="ARBA" id="ARBA00022729"/>
    </source>
</evidence>
<accession>A0A9Q1J7T9</accession>
<reference evidence="10" key="1">
    <citation type="journal article" date="2023" name="Science">
        <title>Genome structures resolve the early diversification of teleost fishes.</title>
        <authorList>
            <person name="Parey E."/>
            <person name="Louis A."/>
            <person name="Montfort J."/>
            <person name="Bouchez O."/>
            <person name="Roques C."/>
            <person name="Iampietro C."/>
            <person name="Lluch J."/>
            <person name="Castinel A."/>
            <person name="Donnadieu C."/>
            <person name="Desvignes T."/>
            <person name="Floi Bucao C."/>
            <person name="Jouanno E."/>
            <person name="Wen M."/>
            <person name="Mejri S."/>
            <person name="Dirks R."/>
            <person name="Jansen H."/>
            <person name="Henkel C."/>
            <person name="Chen W.J."/>
            <person name="Zahm M."/>
            <person name="Cabau C."/>
            <person name="Klopp C."/>
            <person name="Thompson A.W."/>
            <person name="Robinson-Rechavi M."/>
            <person name="Braasch I."/>
            <person name="Lecointre G."/>
            <person name="Bobe J."/>
            <person name="Postlethwait J.H."/>
            <person name="Berthelot C."/>
            <person name="Roest Crollius H."/>
            <person name="Guiguen Y."/>
        </authorList>
    </citation>
    <scope>NUCLEOTIDE SEQUENCE</scope>
    <source>
        <strain evidence="10">WJC10195</strain>
    </source>
</reference>
<dbReference type="InterPro" id="IPR043547">
    <property type="entry name" value="Mimecan/Epiphycan/Opticin"/>
</dbReference>
<keyword evidence="3" id="KW-0964">Secreted</keyword>
<protein>
    <recommendedName>
        <fullName evidence="12">Epiphycan</fullName>
    </recommendedName>
</protein>
<dbReference type="SMART" id="SM00369">
    <property type="entry name" value="LRR_TYP"/>
    <property type="match status" value="4"/>
</dbReference>
<keyword evidence="4" id="KW-0272">Extracellular matrix</keyword>
<evidence type="ECO:0000256" key="5">
    <source>
        <dbReference type="ARBA" id="ARBA00022614"/>
    </source>
</evidence>
<dbReference type="InterPro" id="IPR003591">
    <property type="entry name" value="Leu-rich_rpt_typical-subtyp"/>
</dbReference>
<keyword evidence="8" id="KW-1015">Disulfide bond</keyword>
<comment type="caution">
    <text evidence="10">The sequence shown here is derived from an EMBL/GenBank/DDBJ whole genome shotgun (WGS) entry which is preliminary data.</text>
</comment>
<dbReference type="Pfam" id="PF13855">
    <property type="entry name" value="LRR_8"/>
    <property type="match status" value="1"/>
</dbReference>
<organism evidence="10 11">
    <name type="scientific">Synaphobranchus kaupii</name>
    <name type="common">Kaup's arrowtooth eel</name>
    <dbReference type="NCBI Taxonomy" id="118154"/>
    <lineage>
        <taxon>Eukaryota</taxon>
        <taxon>Metazoa</taxon>
        <taxon>Chordata</taxon>
        <taxon>Craniata</taxon>
        <taxon>Vertebrata</taxon>
        <taxon>Euteleostomi</taxon>
        <taxon>Actinopterygii</taxon>
        <taxon>Neopterygii</taxon>
        <taxon>Teleostei</taxon>
        <taxon>Anguilliformes</taxon>
        <taxon>Synaphobranchidae</taxon>
        <taxon>Synaphobranchus</taxon>
    </lineage>
</organism>
<dbReference type="InterPro" id="IPR032675">
    <property type="entry name" value="LRR_dom_sf"/>
</dbReference>
<keyword evidence="7" id="KW-0677">Repeat</keyword>
<dbReference type="PANTHER" id="PTHR46269">
    <property type="entry name" value="EPIPHYCAN-RELATED"/>
    <property type="match status" value="1"/>
</dbReference>
<proteinExistence type="inferred from homology"/>
<comment type="subcellular location">
    <subcellularLocation>
        <location evidence="1">Secreted</location>
        <location evidence="1">Extracellular space</location>
        <location evidence="1">Extracellular matrix</location>
    </subcellularLocation>
</comment>
<name>A0A9Q1J7T9_SYNKA</name>
<dbReference type="PROSITE" id="PS51450">
    <property type="entry name" value="LRR"/>
    <property type="match status" value="1"/>
</dbReference>
<dbReference type="Pfam" id="PF00560">
    <property type="entry name" value="LRR_1"/>
    <property type="match status" value="1"/>
</dbReference>
<keyword evidence="6" id="KW-0732">Signal</keyword>
<evidence type="ECO:0000256" key="7">
    <source>
        <dbReference type="ARBA" id="ARBA00022737"/>
    </source>
</evidence>
<evidence type="ECO:0000313" key="11">
    <source>
        <dbReference type="Proteomes" id="UP001152622"/>
    </source>
</evidence>
<dbReference type="AlphaFoldDB" id="A0A9Q1J7T9"/>
<dbReference type="PANTHER" id="PTHR46269:SF3">
    <property type="entry name" value="EPIPHYCAN"/>
    <property type="match status" value="1"/>
</dbReference>
<keyword evidence="11" id="KW-1185">Reference proteome</keyword>
<evidence type="ECO:0000256" key="3">
    <source>
        <dbReference type="ARBA" id="ARBA00022525"/>
    </source>
</evidence>